<keyword evidence="3" id="KW-0732">Signal</keyword>
<evidence type="ECO:0000313" key="4">
    <source>
        <dbReference type="EMBL" id="GMH64821.1"/>
    </source>
</evidence>
<organism evidence="4 5">
    <name type="scientific">Triparma retinervis</name>
    <dbReference type="NCBI Taxonomy" id="2557542"/>
    <lineage>
        <taxon>Eukaryota</taxon>
        <taxon>Sar</taxon>
        <taxon>Stramenopiles</taxon>
        <taxon>Ochrophyta</taxon>
        <taxon>Bolidophyceae</taxon>
        <taxon>Parmales</taxon>
        <taxon>Triparmaceae</taxon>
        <taxon>Triparma</taxon>
    </lineage>
</organism>
<keyword evidence="2" id="KW-1133">Transmembrane helix</keyword>
<feature type="chain" id="PRO_5040924723" evidence="3">
    <location>
        <begin position="21"/>
        <end position="362"/>
    </location>
</feature>
<name>A0A9W7A2Y5_9STRA</name>
<evidence type="ECO:0000313" key="5">
    <source>
        <dbReference type="Proteomes" id="UP001165082"/>
    </source>
</evidence>
<feature type="signal peptide" evidence="3">
    <location>
        <begin position="1"/>
        <end position="20"/>
    </location>
</feature>
<feature type="transmembrane region" description="Helical" evidence="2">
    <location>
        <begin position="310"/>
        <end position="333"/>
    </location>
</feature>
<feature type="region of interest" description="Disordered" evidence="1">
    <location>
        <begin position="23"/>
        <end position="46"/>
    </location>
</feature>
<proteinExistence type="predicted"/>
<reference evidence="4" key="1">
    <citation type="submission" date="2022-07" db="EMBL/GenBank/DDBJ databases">
        <title>Genome analysis of Parmales, a sister group of diatoms, reveals the evolutionary specialization of diatoms from phago-mixotrophs to photoautotrophs.</title>
        <authorList>
            <person name="Ban H."/>
            <person name="Sato S."/>
            <person name="Yoshikawa S."/>
            <person name="Kazumasa Y."/>
            <person name="Nakamura Y."/>
            <person name="Ichinomiya M."/>
            <person name="Saitoh K."/>
            <person name="Sato N."/>
            <person name="Blanc-Mathieu R."/>
            <person name="Endo H."/>
            <person name="Kuwata A."/>
            <person name="Ogata H."/>
        </authorList>
    </citation>
    <scope>NUCLEOTIDE SEQUENCE</scope>
</reference>
<evidence type="ECO:0000256" key="1">
    <source>
        <dbReference type="SAM" id="MobiDB-lite"/>
    </source>
</evidence>
<dbReference type="AlphaFoldDB" id="A0A9W7A2Y5"/>
<evidence type="ECO:0000256" key="2">
    <source>
        <dbReference type="SAM" id="Phobius"/>
    </source>
</evidence>
<dbReference type="Proteomes" id="UP001165082">
    <property type="component" value="Unassembled WGS sequence"/>
</dbReference>
<keyword evidence="5" id="KW-1185">Reference proteome</keyword>
<dbReference type="OrthoDB" id="10324185at2759"/>
<sequence length="362" mass="39991">MKFATTLLTALALFGPVVYCEDEGDGSQEGDAEDGNDEADQYDAYSYQDGDGAEAGSWLSIYHEAMFCASYNNQDQIMWSFYDQYKCKDDGQQTTMATPVADYVKNLYDSMKLENEIKQANGDSDAIDEDDFAALDETYLVCYDAGDGYYYSLGCSRYSNKQLEVISFTDADCLYETVDSDGELVTTGIDVSSALYSGGYAMTFNQCSACVDTSNYADENEEYDWDEINEDSICTTEWDDSTYCGVGSYRDNECLALGYIVADVTWNAKDIFILTLLVVTFLGMIIVIGKKRATMPAKDRLLEEASAASLGLRRTHLAGIFIATIVIVAALAASKLVQATIGFCFIVNIITFVYLVKLTLFN</sequence>
<feature type="transmembrane region" description="Helical" evidence="2">
    <location>
        <begin position="271"/>
        <end position="289"/>
    </location>
</feature>
<dbReference type="EMBL" id="BRXZ01003925">
    <property type="protein sequence ID" value="GMH64821.1"/>
    <property type="molecule type" value="Genomic_DNA"/>
</dbReference>
<accession>A0A9W7A2Y5</accession>
<keyword evidence="2" id="KW-0472">Membrane</keyword>
<gene>
    <name evidence="4" type="ORF">TrRE_jg7102</name>
</gene>
<evidence type="ECO:0000256" key="3">
    <source>
        <dbReference type="SAM" id="SignalP"/>
    </source>
</evidence>
<keyword evidence="2" id="KW-0812">Transmembrane</keyword>
<protein>
    <submittedName>
        <fullName evidence="4">Uncharacterized protein</fullName>
    </submittedName>
</protein>
<feature type="compositionally biased region" description="Acidic residues" evidence="1">
    <location>
        <begin position="23"/>
        <end position="41"/>
    </location>
</feature>
<comment type="caution">
    <text evidence="4">The sequence shown here is derived from an EMBL/GenBank/DDBJ whole genome shotgun (WGS) entry which is preliminary data.</text>
</comment>
<feature type="transmembrane region" description="Helical" evidence="2">
    <location>
        <begin position="339"/>
        <end position="360"/>
    </location>
</feature>